<reference evidence="2 3" key="1">
    <citation type="journal article" date="2015" name="Annu Rev Anim Biosci">
        <title>The Genome 10K Project: a way forward.</title>
        <authorList>
            <person name="Koepfli K.P."/>
            <person name="Paten B."/>
            <person name="O'Brien S.J."/>
            <person name="Koepfli K.P."/>
            <person name="Paten B."/>
            <person name="Antunes A."/>
            <person name="Belov K."/>
            <person name="Bustamante C."/>
            <person name="Castoe T.A."/>
            <person name="Clawson H."/>
            <person name="Crawford A.J."/>
            <person name="Diekhans M."/>
            <person name="Distel D."/>
            <person name="Durbin R."/>
            <person name="Earl D."/>
            <person name="Fujita M.K."/>
            <person name="Gamble T."/>
            <person name="Georges A."/>
            <person name="Gemmell N."/>
            <person name="Gilbert M.T."/>
            <person name="Graves J.M."/>
            <person name="Green R.E."/>
            <person name="Hickey G."/>
            <person name="Jarvis E.D."/>
            <person name="Johnson W."/>
            <person name="Komissarov A."/>
            <person name="Korf I."/>
            <person name="Kuhn R."/>
            <person name="Larkin D.M."/>
            <person name="Lewin H."/>
            <person name="Lopez J.V."/>
            <person name="Ma J."/>
            <person name="Marques-Bonet T."/>
            <person name="Miller W."/>
            <person name="Murphy R."/>
            <person name="Pevzner P."/>
            <person name="Shapiro B."/>
            <person name="Steiner C."/>
            <person name="Tamazian G."/>
            <person name="Venkatesh B."/>
            <person name="Wang J."/>
            <person name="Wayne R."/>
            <person name="Wiley E."/>
            <person name="Yang H."/>
            <person name="Zhang G."/>
            <person name="Haussler D."/>
            <person name="Ryder O."/>
            <person name="O'Brien S.J."/>
        </authorList>
    </citation>
    <scope>NUCLEOTIDE SEQUENCE</scope>
</reference>
<gene>
    <name evidence="2" type="primary">C14orf180</name>
    <name evidence="2" type="synonym">C6H14orf180</name>
</gene>
<accession>A0A671DP82</accession>
<dbReference type="Proteomes" id="UP000472240">
    <property type="component" value="Chromosome 6"/>
</dbReference>
<dbReference type="OrthoDB" id="9535799at2759"/>
<organism evidence="2 3">
    <name type="scientific">Rhinolophus ferrumequinum</name>
    <name type="common">Greater horseshoe bat</name>
    <dbReference type="NCBI Taxonomy" id="59479"/>
    <lineage>
        <taxon>Eukaryota</taxon>
        <taxon>Metazoa</taxon>
        <taxon>Chordata</taxon>
        <taxon>Craniata</taxon>
        <taxon>Vertebrata</taxon>
        <taxon>Euteleostomi</taxon>
        <taxon>Mammalia</taxon>
        <taxon>Eutheria</taxon>
        <taxon>Laurasiatheria</taxon>
        <taxon>Chiroptera</taxon>
        <taxon>Yinpterochiroptera</taxon>
        <taxon>Rhinolophoidea</taxon>
        <taxon>Rhinolophidae</taxon>
        <taxon>Rhinolophinae</taxon>
        <taxon>Rhinolophus</taxon>
    </lineage>
</organism>
<evidence type="ECO:0000256" key="1">
    <source>
        <dbReference type="SAM" id="MobiDB-lite"/>
    </source>
</evidence>
<dbReference type="InterPro" id="IPR028114">
    <property type="entry name" value="DUF4658"/>
</dbReference>
<dbReference type="GeneTree" id="ENSGT00390000001214"/>
<dbReference type="PANTHER" id="PTHR36868:SF1">
    <property type="entry name" value="NUTRITIONALLY-REGULATED ADIPOSE AND CARDIAC ENRICHED PROTEIN HOMOLOG"/>
    <property type="match status" value="1"/>
</dbReference>
<dbReference type="PANTHER" id="PTHR36868">
    <property type="entry name" value="NUTRITIONALLY-REGULATED ADIPOSE AND CARDIAC ENRICHED PROTEIN HOMOLOG"/>
    <property type="match status" value="1"/>
</dbReference>
<reference evidence="2" key="4">
    <citation type="submission" date="2025-08" db="UniProtKB">
        <authorList>
            <consortium name="Ensembl"/>
        </authorList>
    </citation>
    <scope>IDENTIFICATION</scope>
</reference>
<evidence type="ECO:0000313" key="3">
    <source>
        <dbReference type="Proteomes" id="UP000472240"/>
    </source>
</evidence>
<protein>
    <submittedName>
        <fullName evidence="2">Chromosome 14 open reading frame 180</fullName>
    </submittedName>
</protein>
<reference evidence="3" key="3">
    <citation type="submission" date="2018-12" db="EMBL/GenBank/DDBJ databases">
        <title>G10K-VGP greater horseshoe bat female genome, primary haplotype.</title>
        <authorList>
            <person name="Teeling E."/>
            <person name="Myers G."/>
            <person name="Vernes S."/>
            <person name="Pippel M."/>
            <person name="Winkler S."/>
            <person name="Fedrigo O."/>
            <person name="Rhie A."/>
            <person name="Koren S."/>
            <person name="Phillippy A."/>
            <person name="Lewin H."/>
            <person name="Damas J."/>
            <person name="Howe K."/>
            <person name="Mountcastle J."/>
            <person name="Jarvis E.D."/>
        </authorList>
    </citation>
    <scope>NUCLEOTIDE SEQUENCE [LARGE SCALE GENOMIC DNA]</scope>
</reference>
<evidence type="ECO:0000313" key="2">
    <source>
        <dbReference type="Ensembl" id="ENSRFEP00010002949.1"/>
    </source>
</evidence>
<keyword evidence="3" id="KW-1185">Reference proteome</keyword>
<dbReference type="OMA" id="LACWHCL"/>
<dbReference type="InParanoid" id="A0A671DP82"/>
<dbReference type="FunCoup" id="A0A671DP82">
    <property type="interactions" value="7"/>
</dbReference>
<feature type="compositionally biased region" description="Polar residues" evidence="1">
    <location>
        <begin position="1"/>
        <end position="12"/>
    </location>
</feature>
<sequence length="152" mass="16546">MRTVAQALSPSSRPEAGHQARRDATATPGSPTPRTGREGNRECPPSILRLSRPEHCGHGAEPQRTSRHVRFHEPLEVAVHYIAGREPTAIAKASGWPSAPAVSLLLRLSVCALLLLALALYCGLEDLRARLLVLVLHLRHAALACWHCLLQL</sequence>
<reference evidence="2 3" key="2">
    <citation type="journal article" date="2018" name="Annu Rev Anim Biosci">
        <title>Bat Biology, Genomes, and the Bat1K Project: To Generate Chromosome-Level Genomes for All Living Bat Species.</title>
        <authorList>
            <person name="Teeling E.C."/>
            <person name="Vernes S.C."/>
            <person name="Davalos L.M."/>
            <person name="Ray D.A."/>
            <person name="Gilbert M.T.P."/>
            <person name="Myers E."/>
        </authorList>
    </citation>
    <scope>NUCLEOTIDE SEQUENCE</scope>
</reference>
<feature type="region of interest" description="Disordered" evidence="1">
    <location>
        <begin position="1"/>
        <end position="65"/>
    </location>
</feature>
<dbReference type="Ensembl" id="ENSRFET00010003237.1">
    <property type="protein sequence ID" value="ENSRFEP00010002949.1"/>
    <property type="gene ID" value="ENSRFEG00010002091.1"/>
</dbReference>
<name>A0A671DP82_RHIFE</name>
<proteinExistence type="predicted"/>
<dbReference type="Pfam" id="PF15555">
    <property type="entry name" value="DUF4658"/>
    <property type="match status" value="1"/>
</dbReference>
<dbReference type="AlphaFoldDB" id="A0A671DP82"/>
<reference evidence="2" key="5">
    <citation type="submission" date="2025-09" db="UniProtKB">
        <authorList>
            <consortium name="Ensembl"/>
        </authorList>
    </citation>
    <scope>IDENTIFICATION</scope>
</reference>
<dbReference type="GO" id="GO:0005886">
    <property type="term" value="C:plasma membrane"/>
    <property type="evidence" value="ECO:0007669"/>
    <property type="project" value="TreeGrafter"/>
</dbReference>
<feature type="compositionally biased region" description="Basic and acidic residues" evidence="1">
    <location>
        <begin position="15"/>
        <end position="24"/>
    </location>
</feature>